<protein>
    <recommendedName>
        <fullName evidence="2">UBP-type domain-containing protein</fullName>
    </recommendedName>
</protein>
<sequence length="153" mass="16652">MDRRYGRIASAGPEVSRAPVSVKIEKRCHRAPGSVVRMSIPGVEPTVPPSGTGCVECDATGGWWVHLRRCTQCGHIGCCDNSPEQHGRKHAADTGHTVITSFEPGEDWFYDFSNDNFYESGPALAPPDSRPADQPVPGPQGRVPEDWRSKLNG</sequence>
<accession>A0ABN2V3Y4</accession>
<dbReference type="InterPro" id="IPR013083">
    <property type="entry name" value="Znf_RING/FYVE/PHD"/>
</dbReference>
<reference evidence="4" key="1">
    <citation type="journal article" date="2019" name="Int. J. Syst. Evol. Microbiol.">
        <title>The Global Catalogue of Microorganisms (GCM) 10K type strain sequencing project: providing services to taxonomists for standard genome sequencing and annotation.</title>
        <authorList>
            <consortium name="The Broad Institute Genomics Platform"/>
            <consortium name="The Broad Institute Genome Sequencing Center for Infectious Disease"/>
            <person name="Wu L."/>
            <person name="Ma J."/>
        </authorList>
    </citation>
    <scope>NUCLEOTIDE SEQUENCE [LARGE SCALE GENOMIC DNA]</scope>
    <source>
        <strain evidence="4">JCM 16014</strain>
    </source>
</reference>
<feature type="compositionally biased region" description="Basic and acidic residues" evidence="1">
    <location>
        <begin position="143"/>
        <end position="153"/>
    </location>
</feature>
<keyword evidence="4" id="KW-1185">Reference proteome</keyword>
<dbReference type="Gene3D" id="3.30.40.10">
    <property type="entry name" value="Zinc/RING finger domain, C3HC4 (zinc finger)"/>
    <property type="match status" value="1"/>
</dbReference>
<feature type="domain" description="UBP-type" evidence="2">
    <location>
        <begin position="32"/>
        <end position="135"/>
    </location>
</feature>
<evidence type="ECO:0000313" key="3">
    <source>
        <dbReference type="EMBL" id="GAA2049708.1"/>
    </source>
</evidence>
<feature type="region of interest" description="Disordered" evidence="1">
    <location>
        <begin position="119"/>
        <end position="153"/>
    </location>
</feature>
<proteinExistence type="predicted"/>
<name>A0ABN2V3Y4_9ACTN</name>
<evidence type="ECO:0000313" key="4">
    <source>
        <dbReference type="Proteomes" id="UP001500751"/>
    </source>
</evidence>
<dbReference type="Pfam" id="PF02148">
    <property type="entry name" value="zf-UBP"/>
    <property type="match status" value="1"/>
</dbReference>
<dbReference type="PROSITE" id="PS50271">
    <property type="entry name" value="ZF_UBP"/>
    <property type="match status" value="1"/>
</dbReference>
<evidence type="ECO:0000256" key="1">
    <source>
        <dbReference type="SAM" id="MobiDB-lite"/>
    </source>
</evidence>
<evidence type="ECO:0000259" key="2">
    <source>
        <dbReference type="PROSITE" id="PS50271"/>
    </source>
</evidence>
<dbReference type="EMBL" id="BAAAQN010000047">
    <property type="protein sequence ID" value="GAA2049708.1"/>
    <property type="molecule type" value="Genomic_DNA"/>
</dbReference>
<feature type="compositionally biased region" description="Pro residues" evidence="1">
    <location>
        <begin position="124"/>
        <end position="138"/>
    </location>
</feature>
<dbReference type="InterPro" id="IPR001607">
    <property type="entry name" value="Znf_UBP"/>
</dbReference>
<dbReference type="Proteomes" id="UP001500751">
    <property type="component" value="Unassembled WGS sequence"/>
</dbReference>
<organism evidence="3 4">
    <name type="scientific">Catenulispora yoronensis</name>
    <dbReference type="NCBI Taxonomy" id="450799"/>
    <lineage>
        <taxon>Bacteria</taxon>
        <taxon>Bacillati</taxon>
        <taxon>Actinomycetota</taxon>
        <taxon>Actinomycetes</taxon>
        <taxon>Catenulisporales</taxon>
        <taxon>Catenulisporaceae</taxon>
        <taxon>Catenulispora</taxon>
    </lineage>
</organism>
<dbReference type="SUPFAM" id="SSF57850">
    <property type="entry name" value="RING/U-box"/>
    <property type="match status" value="1"/>
</dbReference>
<gene>
    <name evidence="3" type="ORF">GCM10009839_64740</name>
</gene>
<comment type="caution">
    <text evidence="3">The sequence shown here is derived from an EMBL/GenBank/DDBJ whole genome shotgun (WGS) entry which is preliminary data.</text>
</comment>